<evidence type="ECO:0000313" key="7">
    <source>
        <dbReference type="EMBL" id="SMB82744.1"/>
    </source>
</evidence>
<evidence type="ECO:0000256" key="6">
    <source>
        <dbReference type="PIRNR" id="PIRNR039090"/>
    </source>
</evidence>
<dbReference type="AlphaFoldDB" id="A0A1W1UPW1"/>
<name>A0A1W1UPW1_DESTI</name>
<dbReference type="CDD" id="cd16098">
    <property type="entry name" value="FliS"/>
    <property type="match status" value="1"/>
</dbReference>
<dbReference type="GO" id="GO:0005829">
    <property type="term" value="C:cytosol"/>
    <property type="evidence" value="ECO:0007669"/>
    <property type="project" value="UniProtKB-SubCell"/>
</dbReference>
<reference evidence="7 8" key="1">
    <citation type="submission" date="2017-04" db="EMBL/GenBank/DDBJ databases">
        <authorList>
            <person name="Afonso C.L."/>
            <person name="Miller P.J."/>
            <person name="Scott M.A."/>
            <person name="Spackman E."/>
            <person name="Goraichik I."/>
            <person name="Dimitrov K.M."/>
            <person name="Suarez D.L."/>
            <person name="Swayne D.E."/>
        </authorList>
    </citation>
    <scope>NUCLEOTIDE SEQUENCE [LARGE SCALE GENOMIC DNA]</scope>
    <source>
        <strain evidence="7 8">DSM 11270</strain>
    </source>
</reference>
<keyword evidence="7" id="KW-0969">Cilium</keyword>
<evidence type="ECO:0000256" key="5">
    <source>
        <dbReference type="ARBA" id="ARBA00023186"/>
    </source>
</evidence>
<keyword evidence="3 6" id="KW-0963">Cytoplasm</keyword>
<gene>
    <name evidence="7" type="ORF">SAMN00017405_0964</name>
</gene>
<evidence type="ECO:0000313" key="8">
    <source>
        <dbReference type="Proteomes" id="UP000192731"/>
    </source>
</evidence>
<keyword evidence="7" id="KW-0282">Flagellum</keyword>
<sequence length="132" mass="14981">MNTALNAYRKNQVQTNSPEKLVLMLYEGAIKFISKGMTAIEEKNISEANTNLVKAQNIMSELMAGINFKAGEIATNLHSLYEYMHHQLMQANLKKDKEIAGEILIMVKDLRDSWAQMLKEHKPQTSTQRSAL</sequence>
<keyword evidence="5" id="KW-0143">Chaperone</keyword>
<keyword evidence="8" id="KW-1185">Reference proteome</keyword>
<dbReference type="InterPro" id="IPR003713">
    <property type="entry name" value="FliS"/>
</dbReference>
<dbReference type="Gene3D" id="1.20.120.340">
    <property type="entry name" value="Flagellar protein FliS"/>
    <property type="match status" value="1"/>
</dbReference>
<dbReference type="PANTHER" id="PTHR34773:SF1">
    <property type="entry name" value="FLAGELLAR SECRETION CHAPERONE FLIS"/>
    <property type="match status" value="1"/>
</dbReference>
<evidence type="ECO:0000256" key="1">
    <source>
        <dbReference type="ARBA" id="ARBA00004514"/>
    </source>
</evidence>
<dbReference type="InterPro" id="IPR036584">
    <property type="entry name" value="FliS_sf"/>
</dbReference>
<dbReference type="EMBL" id="FWWT01000008">
    <property type="protein sequence ID" value="SMB82744.1"/>
    <property type="molecule type" value="Genomic_DNA"/>
</dbReference>
<dbReference type="GO" id="GO:0071973">
    <property type="term" value="P:bacterial-type flagellum-dependent cell motility"/>
    <property type="evidence" value="ECO:0007669"/>
    <property type="project" value="TreeGrafter"/>
</dbReference>
<dbReference type="RefSeq" id="WP_084052210.1">
    <property type="nucleotide sequence ID" value="NZ_FWWT01000008.1"/>
</dbReference>
<dbReference type="GO" id="GO:0044780">
    <property type="term" value="P:bacterial-type flagellum assembly"/>
    <property type="evidence" value="ECO:0007669"/>
    <property type="project" value="InterPro"/>
</dbReference>
<dbReference type="PIRSF" id="PIRSF039090">
    <property type="entry name" value="Flis"/>
    <property type="match status" value="1"/>
</dbReference>
<dbReference type="PANTHER" id="PTHR34773">
    <property type="entry name" value="FLAGELLAR SECRETION CHAPERONE FLIS"/>
    <property type="match status" value="1"/>
</dbReference>
<evidence type="ECO:0000256" key="2">
    <source>
        <dbReference type="ARBA" id="ARBA00008787"/>
    </source>
</evidence>
<keyword evidence="7" id="KW-0966">Cell projection</keyword>
<keyword evidence="4 6" id="KW-1005">Bacterial flagellum biogenesis</keyword>
<organism evidence="7 8">
    <name type="scientific">Desulfonispora thiosulfatigenes DSM 11270</name>
    <dbReference type="NCBI Taxonomy" id="656914"/>
    <lineage>
        <taxon>Bacteria</taxon>
        <taxon>Bacillati</taxon>
        <taxon>Bacillota</taxon>
        <taxon>Clostridia</taxon>
        <taxon>Eubacteriales</taxon>
        <taxon>Peptococcaceae</taxon>
        <taxon>Desulfonispora</taxon>
    </lineage>
</organism>
<dbReference type="Proteomes" id="UP000192731">
    <property type="component" value="Unassembled WGS sequence"/>
</dbReference>
<comment type="subcellular location">
    <subcellularLocation>
        <location evidence="1 6">Cytoplasm</location>
        <location evidence="1 6">Cytosol</location>
    </subcellularLocation>
</comment>
<evidence type="ECO:0000256" key="3">
    <source>
        <dbReference type="ARBA" id="ARBA00022490"/>
    </source>
</evidence>
<dbReference type="SUPFAM" id="SSF101116">
    <property type="entry name" value="Flagellar export chaperone FliS"/>
    <property type="match status" value="1"/>
</dbReference>
<proteinExistence type="inferred from homology"/>
<comment type="similarity">
    <text evidence="2 6">Belongs to the FliS family.</text>
</comment>
<dbReference type="STRING" id="656914.SAMN00017405_0964"/>
<protein>
    <recommendedName>
        <fullName evidence="6">Flagellar secretion chaperone FliS</fullName>
    </recommendedName>
</protein>
<evidence type="ECO:0000256" key="4">
    <source>
        <dbReference type="ARBA" id="ARBA00022795"/>
    </source>
</evidence>
<dbReference type="NCBIfam" id="TIGR00208">
    <property type="entry name" value="fliS"/>
    <property type="match status" value="1"/>
</dbReference>
<dbReference type="OrthoDB" id="1524959at2"/>
<dbReference type="Pfam" id="PF02561">
    <property type="entry name" value="FliS"/>
    <property type="match status" value="1"/>
</dbReference>
<accession>A0A1W1UPW1</accession>